<dbReference type="EMBL" id="FNTI01000001">
    <property type="protein sequence ID" value="SEE52035.1"/>
    <property type="molecule type" value="Genomic_DNA"/>
</dbReference>
<evidence type="ECO:0000256" key="1">
    <source>
        <dbReference type="SAM" id="MobiDB-lite"/>
    </source>
</evidence>
<feature type="region of interest" description="Disordered" evidence="1">
    <location>
        <begin position="60"/>
        <end position="86"/>
    </location>
</feature>
<evidence type="ECO:0000313" key="2">
    <source>
        <dbReference type="EMBL" id="SEE52035.1"/>
    </source>
</evidence>
<gene>
    <name evidence="2" type="ORF">SAMN05444171_7833</name>
</gene>
<accession>A0A1H5JHL3</accession>
<dbReference type="Proteomes" id="UP000183208">
    <property type="component" value="Unassembled WGS sequence"/>
</dbReference>
<reference evidence="2 3" key="1">
    <citation type="submission" date="2016-10" db="EMBL/GenBank/DDBJ databases">
        <authorList>
            <person name="de Groot N.N."/>
        </authorList>
    </citation>
    <scope>NUCLEOTIDE SEQUENCE [LARGE SCALE GENOMIC DNA]</scope>
    <source>
        <strain evidence="2 3">GAS522</strain>
    </source>
</reference>
<proteinExistence type="predicted"/>
<feature type="region of interest" description="Disordered" evidence="1">
    <location>
        <begin position="118"/>
        <end position="168"/>
    </location>
</feature>
<protein>
    <submittedName>
        <fullName evidence="2">Uncharacterized protein</fullName>
    </submittedName>
</protein>
<name>A0A1H5JHL3_9BRAD</name>
<feature type="compositionally biased region" description="Basic and acidic residues" evidence="1">
    <location>
        <begin position="148"/>
        <end position="168"/>
    </location>
</feature>
<sequence>MALKIDTNQSATAFHINTGATVFPYAIDAQHAISAHPLEWSDVPWSRDAADAARKRLAENAEANGLPPPREPEPLSEEDQAAIDEHNKAVEAAAERLAAYRAKKAAENEEAAQVAADEAIVASLPPQPDPTIRRPFGRPGEPTPAELEQIKKREAKKADDERIKREKADADAIAAAANATIAK</sequence>
<evidence type="ECO:0000313" key="3">
    <source>
        <dbReference type="Proteomes" id="UP000183208"/>
    </source>
</evidence>
<organism evidence="2 3">
    <name type="scientific">Bradyrhizobium lablabi</name>
    <dbReference type="NCBI Taxonomy" id="722472"/>
    <lineage>
        <taxon>Bacteria</taxon>
        <taxon>Pseudomonadati</taxon>
        <taxon>Pseudomonadota</taxon>
        <taxon>Alphaproteobacteria</taxon>
        <taxon>Hyphomicrobiales</taxon>
        <taxon>Nitrobacteraceae</taxon>
        <taxon>Bradyrhizobium</taxon>
    </lineage>
</organism>
<dbReference type="AlphaFoldDB" id="A0A1H5JHL3"/>
<dbReference type="RefSeq" id="WP_074830567.1">
    <property type="nucleotide sequence ID" value="NZ_FNTI01000001.1"/>
</dbReference>